<comment type="caution">
    <text evidence="5">The sequence shown here is derived from an EMBL/GenBank/DDBJ whole genome shotgun (WGS) entry which is preliminary data.</text>
</comment>
<dbReference type="EMBL" id="ML978239">
    <property type="protein sequence ID" value="KAF2026642.1"/>
    <property type="molecule type" value="Genomic_DNA"/>
</dbReference>
<dbReference type="PANTHER" id="PTHR31836">
    <property type="match status" value="1"/>
</dbReference>
<feature type="chain" id="PRO_5040147801" evidence="3">
    <location>
        <begin position="18"/>
        <end position="393"/>
    </location>
</feature>
<gene>
    <name evidence="5" type="ORF">EK21DRAFT_103081</name>
</gene>
<keyword evidence="6" id="KW-1185">Reference proteome</keyword>
<dbReference type="InterPro" id="IPR007112">
    <property type="entry name" value="Expansin/allergen_DPBB_dom"/>
</dbReference>
<dbReference type="InterPro" id="IPR051477">
    <property type="entry name" value="Expansin_CellWall"/>
</dbReference>
<dbReference type="PROSITE" id="PS50842">
    <property type="entry name" value="EXPANSIN_EG45"/>
    <property type="match status" value="1"/>
</dbReference>
<feature type="domain" description="Expansin-like EG45" evidence="4">
    <location>
        <begin position="210"/>
        <end position="302"/>
    </location>
</feature>
<organism evidence="5 6">
    <name type="scientific">Setomelanomma holmii</name>
    <dbReference type="NCBI Taxonomy" id="210430"/>
    <lineage>
        <taxon>Eukaryota</taxon>
        <taxon>Fungi</taxon>
        <taxon>Dikarya</taxon>
        <taxon>Ascomycota</taxon>
        <taxon>Pezizomycotina</taxon>
        <taxon>Dothideomycetes</taxon>
        <taxon>Pleosporomycetidae</taxon>
        <taxon>Pleosporales</taxon>
        <taxon>Pleosporineae</taxon>
        <taxon>Phaeosphaeriaceae</taxon>
        <taxon>Setomelanomma</taxon>
    </lineage>
</organism>
<dbReference type="PANTHER" id="PTHR31836:SF21">
    <property type="entry name" value="EXPANSIN-LIKE PROTEIN 7"/>
    <property type="match status" value="1"/>
</dbReference>
<keyword evidence="1 3" id="KW-0732">Signal</keyword>
<dbReference type="InterPro" id="IPR009009">
    <property type="entry name" value="RlpA-like_DPBB"/>
</dbReference>
<dbReference type="InterPro" id="IPR036749">
    <property type="entry name" value="Expansin_CBD_sf"/>
</dbReference>
<evidence type="ECO:0000259" key="4">
    <source>
        <dbReference type="PROSITE" id="PS50842"/>
    </source>
</evidence>
<dbReference type="Proteomes" id="UP000799777">
    <property type="component" value="Unassembled WGS sequence"/>
</dbReference>
<dbReference type="CDD" id="cd22272">
    <property type="entry name" value="DPBB_EXLX1-like"/>
    <property type="match status" value="1"/>
</dbReference>
<evidence type="ECO:0000256" key="1">
    <source>
        <dbReference type="ARBA" id="ARBA00022729"/>
    </source>
</evidence>
<dbReference type="AlphaFoldDB" id="A0A9P4LJI4"/>
<evidence type="ECO:0000256" key="3">
    <source>
        <dbReference type="SAM" id="SignalP"/>
    </source>
</evidence>
<dbReference type="Gene3D" id="2.60.40.760">
    <property type="entry name" value="Expansin, cellulose-binding-like domain"/>
    <property type="match status" value="1"/>
</dbReference>
<dbReference type="InterPro" id="IPR036908">
    <property type="entry name" value="RlpA-like_sf"/>
</dbReference>
<feature type="region of interest" description="Disordered" evidence="2">
    <location>
        <begin position="152"/>
        <end position="197"/>
    </location>
</feature>
<name>A0A9P4LJI4_9PLEO</name>
<accession>A0A9P4LJI4</accession>
<dbReference type="Pfam" id="PF03330">
    <property type="entry name" value="DPBB_1"/>
    <property type="match status" value="1"/>
</dbReference>
<reference evidence="5" key="1">
    <citation type="journal article" date="2020" name="Stud. Mycol.">
        <title>101 Dothideomycetes genomes: a test case for predicting lifestyles and emergence of pathogens.</title>
        <authorList>
            <person name="Haridas S."/>
            <person name="Albert R."/>
            <person name="Binder M."/>
            <person name="Bloem J."/>
            <person name="Labutti K."/>
            <person name="Salamov A."/>
            <person name="Andreopoulos B."/>
            <person name="Baker S."/>
            <person name="Barry K."/>
            <person name="Bills G."/>
            <person name="Bluhm B."/>
            <person name="Cannon C."/>
            <person name="Castanera R."/>
            <person name="Culley D."/>
            <person name="Daum C."/>
            <person name="Ezra D."/>
            <person name="Gonzalez J."/>
            <person name="Henrissat B."/>
            <person name="Kuo A."/>
            <person name="Liang C."/>
            <person name="Lipzen A."/>
            <person name="Lutzoni F."/>
            <person name="Magnuson J."/>
            <person name="Mondo S."/>
            <person name="Nolan M."/>
            <person name="Ohm R."/>
            <person name="Pangilinan J."/>
            <person name="Park H.-J."/>
            <person name="Ramirez L."/>
            <person name="Alfaro M."/>
            <person name="Sun H."/>
            <person name="Tritt A."/>
            <person name="Yoshinaga Y."/>
            <person name="Zwiers L.-H."/>
            <person name="Turgeon B."/>
            <person name="Goodwin S."/>
            <person name="Spatafora J."/>
            <person name="Crous P."/>
            <person name="Grigoriev I."/>
        </authorList>
    </citation>
    <scope>NUCLEOTIDE SEQUENCE</scope>
    <source>
        <strain evidence="5">CBS 110217</strain>
    </source>
</reference>
<dbReference type="OrthoDB" id="406505at2759"/>
<dbReference type="NCBIfam" id="NF041144">
    <property type="entry name" value="expansin_EXLX1"/>
    <property type="match status" value="1"/>
</dbReference>
<sequence length="393" mass="40064">MKSAILALLPLASLAAAESACSRKGVTTTKYVYDTVSVTPVAVEATPDAFSTPAPSAPAAPSTCSRRTVTSTEVERVTVTVEADSEPVKTIDVTSTSTTTIFTTVTIRPTPAPSAVSSSLKWGPYPNATYSSGTYVLPTSKLPEFSIVSPTPAGEAATPAYSADTPDASATIPSSETPSAAASPAAEADTSSAAGSKTGEATFYGGNTAGGMCSFTGYTLPSGLFGTALSDSNWDNAAACGQCVSVTGPSGNKITAMVTDQCPGCGPNHLDLYPNAFAKLADPSKGVINVSWDFVPCGITSPIVLKNKEGTSKYWFSMQVMNANVGVSKLEVSTDGGSTWQATTRQPYNFFENSAGFGADSVDVKVTSVDGKSVIVKGVSITAGSTKTASANF</sequence>
<dbReference type="Gene3D" id="2.40.40.10">
    <property type="entry name" value="RlpA-like domain"/>
    <property type="match status" value="1"/>
</dbReference>
<evidence type="ECO:0000313" key="5">
    <source>
        <dbReference type="EMBL" id="KAF2026642.1"/>
    </source>
</evidence>
<evidence type="ECO:0000256" key="2">
    <source>
        <dbReference type="SAM" id="MobiDB-lite"/>
    </source>
</evidence>
<proteinExistence type="predicted"/>
<dbReference type="InterPro" id="IPR049818">
    <property type="entry name" value="Expansin_EXLX1-like"/>
</dbReference>
<feature type="compositionally biased region" description="Low complexity" evidence="2">
    <location>
        <begin position="168"/>
        <end position="194"/>
    </location>
</feature>
<dbReference type="SUPFAM" id="SSF50685">
    <property type="entry name" value="Barwin-like endoglucanases"/>
    <property type="match status" value="1"/>
</dbReference>
<protein>
    <submittedName>
        <fullName evidence="5">Barwin-like endoglucanase</fullName>
    </submittedName>
</protein>
<feature type="signal peptide" evidence="3">
    <location>
        <begin position="1"/>
        <end position="17"/>
    </location>
</feature>
<evidence type="ECO:0000313" key="6">
    <source>
        <dbReference type="Proteomes" id="UP000799777"/>
    </source>
</evidence>
<dbReference type="SUPFAM" id="SSF49590">
    <property type="entry name" value="PHL pollen allergen"/>
    <property type="match status" value="1"/>
</dbReference>